<evidence type="ECO:0000313" key="8">
    <source>
        <dbReference type="Proteomes" id="UP000565745"/>
    </source>
</evidence>
<dbReference type="GO" id="GO:0033228">
    <property type="term" value="P:cysteine export across plasma membrane"/>
    <property type="evidence" value="ECO:0007669"/>
    <property type="project" value="TreeGrafter"/>
</dbReference>
<evidence type="ECO:0000256" key="3">
    <source>
        <dbReference type="ARBA" id="ARBA00022692"/>
    </source>
</evidence>
<dbReference type="Proteomes" id="UP000565745">
    <property type="component" value="Unassembled WGS sequence"/>
</dbReference>
<dbReference type="GO" id="GO:0015171">
    <property type="term" value="F:amino acid transmembrane transporter activity"/>
    <property type="evidence" value="ECO:0007669"/>
    <property type="project" value="TreeGrafter"/>
</dbReference>
<evidence type="ECO:0000256" key="5">
    <source>
        <dbReference type="ARBA" id="ARBA00023136"/>
    </source>
</evidence>
<feature type="transmembrane region" description="Helical" evidence="6">
    <location>
        <begin position="69"/>
        <end position="86"/>
    </location>
</feature>
<keyword evidence="4 6" id="KW-1133">Transmembrane helix</keyword>
<dbReference type="PANTHER" id="PTHR30086">
    <property type="entry name" value="ARGININE EXPORTER PROTEIN ARGO"/>
    <property type="match status" value="1"/>
</dbReference>
<dbReference type="AlphaFoldDB" id="A0A7W6MDF3"/>
<dbReference type="RefSeq" id="WP_025053725.1">
    <property type="nucleotide sequence ID" value="NZ_JACIFU010000008.1"/>
</dbReference>
<keyword evidence="2" id="KW-1003">Cell membrane</keyword>
<dbReference type="OrthoDB" id="7724143at2"/>
<feature type="transmembrane region" description="Helical" evidence="6">
    <location>
        <begin position="175"/>
        <end position="194"/>
    </location>
</feature>
<comment type="subcellular location">
    <subcellularLocation>
        <location evidence="1">Cell membrane</location>
        <topology evidence="1">Multi-pass membrane protein</topology>
    </subcellularLocation>
</comment>
<dbReference type="InterPro" id="IPR001123">
    <property type="entry name" value="LeuE-type"/>
</dbReference>
<dbReference type="GO" id="GO:0005886">
    <property type="term" value="C:plasma membrane"/>
    <property type="evidence" value="ECO:0007669"/>
    <property type="project" value="UniProtKB-SubCell"/>
</dbReference>
<dbReference type="Pfam" id="PF01810">
    <property type="entry name" value="LysE"/>
    <property type="match status" value="1"/>
</dbReference>
<feature type="transmembrane region" description="Helical" evidence="6">
    <location>
        <begin position="142"/>
        <end position="163"/>
    </location>
</feature>
<comment type="caution">
    <text evidence="7">The sequence shown here is derived from an EMBL/GenBank/DDBJ whole genome shotgun (WGS) entry which is preliminary data.</text>
</comment>
<evidence type="ECO:0000256" key="6">
    <source>
        <dbReference type="SAM" id="Phobius"/>
    </source>
</evidence>
<reference evidence="7 8" key="1">
    <citation type="submission" date="2020-08" db="EMBL/GenBank/DDBJ databases">
        <title>Genomic Encyclopedia of Type Strains, Phase IV (KMG-IV): sequencing the most valuable type-strain genomes for metagenomic binning, comparative biology and taxonomic classification.</title>
        <authorList>
            <person name="Goeker M."/>
        </authorList>
    </citation>
    <scope>NUCLEOTIDE SEQUENCE [LARGE SCALE GENOMIC DNA]</scope>
    <source>
        <strain evidence="7 8">DSM 101015</strain>
    </source>
</reference>
<accession>A0A7W6MDF3</accession>
<sequence length="196" mass="20702">MIEFVIAVFFLLITPGPGVLTTAGIGAAFGFRAGFRFVAGLCLGGFITMMMVVSGLAAVVFAVPSLRTVLLFASVAYLVYLACRIASAGSKIGFAPAEAPLGFRNGLALQFINPKAYVVATTLFSGFAFLPHSPLLEVVAKLVLFNLIWVPVHLIWLAAGARVRRMNLSQRTQQVINIGMAVSLLLVVCVALLASG</sequence>
<keyword evidence="5 6" id="KW-0472">Membrane</keyword>
<keyword evidence="3 6" id="KW-0812">Transmembrane</keyword>
<name>A0A7W6MDF3_9RHOB</name>
<keyword evidence="8" id="KW-1185">Reference proteome</keyword>
<organism evidence="7 8">
    <name type="scientific">Sulfitobacter noctilucicola</name>
    <dbReference type="NCBI Taxonomy" id="1342301"/>
    <lineage>
        <taxon>Bacteria</taxon>
        <taxon>Pseudomonadati</taxon>
        <taxon>Pseudomonadota</taxon>
        <taxon>Alphaproteobacteria</taxon>
        <taxon>Rhodobacterales</taxon>
        <taxon>Roseobacteraceae</taxon>
        <taxon>Sulfitobacter</taxon>
    </lineage>
</organism>
<feature type="transmembrane region" description="Helical" evidence="6">
    <location>
        <begin position="6"/>
        <end position="31"/>
    </location>
</feature>
<feature type="transmembrane region" description="Helical" evidence="6">
    <location>
        <begin position="38"/>
        <end position="63"/>
    </location>
</feature>
<dbReference type="EMBL" id="JACIFU010000008">
    <property type="protein sequence ID" value="MBB4176177.1"/>
    <property type="molecule type" value="Genomic_DNA"/>
</dbReference>
<dbReference type="PANTHER" id="PTHR30086:SF20">
    <property type="entry name" value="ARGININE EXPORTER PROTEIN ARGO-RELATED"/>
    <property type="match status" value="1"/>
</dbReference>
<proteinExistence type="predicted"/>
<evidence type="ECO:0000256" key="1">
    <source>
        <dbReference type="ARBA" id="ARBA00004651"/>
    </source>
</evidence>
<protein>
    <submittedName>
        <fullName evidence="7">Threonine/homoserine/homoserine lactone efflux protein</fullName>
    </submittedName>
</protein>
<gene>
    <name evidence="7" type="ORF">GGR93_003985</name>
</gene>
<evidence type="ECO:0000313" key="7">
    <source>
        <dbReference type="EMBL" id="MBB4176177.1"/>
    </source>
</evidence>
<evidence type="ECO:0000256" key="4">
    <source>
        <dbReference type="ARBA" id="ARBA00022989"/>
    </source>
</evidence>
<evidence type="ECO:0000256" key="2">
    <source>
        <dbReference type="ARBA" id="ARBA00022475"/>
    </source>
</evidence>